<keyword evidence="5 11" id="KW-0812">Transmembrane</keyword>
<dbReference type="InterPro" id="IPR017900">
    <property type="entry name" value="4Fe4S_Fe_S_CS"/>
</dbReference>
<feature type="transmembrane region" description="Helical" evidence="11">
    <location>
        <begin position="525"/>
        <end position="545"/>
    </location>
</feature>
<comment type="similarity">
    <text evidence="2">Belongs to the NrfD family.</text>
</comment>
<dbReference type="GO" id="GO:0005886">
    <property type="term" value="C:plasma membrane"/>
    <property type="evidence" value="ECO:0007669"/>
    <property type="project" value="UniProtKB-SubCell"/>
</dbReference>
<dbReference type="InterPro" id="IPR050954">
    <property type="entry name" value="ET_IronSulfur_Cluster-Binding"/>
</dbReference>
<evidence type="ECO:0000256" key="7">
    <source>
        <dbReference type="ARBA" id="ARBA00022989"/>
    </source>
</evidence>
<feature type="domain" description="4Fe-4S ferredoxin-type" evidence="12">
    <location>
        <begin position="80"/>
        <end position="109"/>
    </location>
</feature>
<dbReference type="CDD" id="cd10551">
    <property type="entry name" value="PsrB"/>
    <property type="match status" value="1"/>
</dbReference>
<dbReference type="PROSITE" id="PS51379">
    <property type="entry name" value="4FE4S_FER_2"/>
    <property type="match status" value="3"/>
</dbReference>
<feature type="transmembrane region" description="Helical" evidence="11">
    <location>
        <begin position="455"/>
        <end position="479"/>
    </location>
</feature>
<dbReference type="PANTHER" id="PTHR43177:SF3">
    <property type="entry name" value="PROTEIN NRFC HOMOLOG"/>
    <property type="match status" value="1"/>
</dbReference>
<reference evidence="13" key="1">
    <citation type="journal article" date="2020" name="mSystems">
        <title>Genome- and Community-Level Interaction Insights into Carbon Utilization and Element Cycling Functions of Hydrothermarchaeota in Hydrothermal Sediment.</title>
        <authorList>
            <person name="Zhou Z."/>
            <person name="Liu Y."/>
            <person name="Xu W."/>
            <person name="Pan J."/>
            <person name="Luo Z.H."/>
            <person name="Li M."/>
        </authorList>
    </citation>
    <scope>NUCLEOTIDE SEQUENCE [LARGE SCALE GENOMIC DNA]</scope>
    <source>
        <strain evidence="13">HyVt-577</strain>
    </source>
</reference>
<evidence type="ECO:0000256" key="9">
    <source>
        <dbReference type="ARBA" id="ARBA00023014"/>
    </source>
</evidence>
<dbReference type="InterPro" id="IPR017896">
    <property type="entry name" value="4Fe4S_Fe-S-bd"/>
</dbReference>
<dbReference type="Pfam" id="PF03916">
    <property type="entry name" value="NrfD"/>
    <property type="match status" value="1"/>
</dbReference>
<feature type="transmembrane region" description="Helical" evidence="11">
    <location>
        <begin position="500"/>
        <end position="519"/>
    </location>
</feature>
<evidence type="ECO:0000256" key="11">
    <source>
        <dbReference type="SAM" id="Phobius"/>
    </source>
</evidence>
<evidence type="ECO:0000313" key="13">
    <source>
        <dbReference type="EMBL" id="HGY57120.1"/>
    </source>
</evidence>
<evidence type="ECO:0000256" key="1">
    <source>
        <dbReference type="ARBA" id="ARBA00004651"/>
    </source>
</evidence>
<keyword evidence="3" id="KW-1003">Cell membrane</keyword>
<dbReference type="EMBL" id="DRQG01000144">
    <property type="protein sequence ID" value="HGY57120.1"/>
    <property type="molecule type" value="Genomic_DNA"/>
</dbReference>
<name>A0A7V4U348_CALAY</name>
<keyword evidence="9" id="KW-0411">Iron-sulfur</keyword>
<evidence type="ECO:0000256" key="6">
    <source>
        <dbReference type="ARBA" id="ARBA00022723"/>
    </source>
</evidence>
<evidence type="ECO:0000259" key="12">
    <source>
        <dbReference type="PROSITE" id="PS51379"/>
    </source>
</evidence>
<keyword evidence="6" id="KW-0479">Metal-binding</keyword>
<feature type="transmembrane region" description="Helical" evidence="11">
    <location>
        <begin position="359"/>
        <end position="380"/>
    </location>
</feature>
<comment type="subcellular location">
    <subcellularLocation>
        <location evidence="1">Cell membrane</location>
        <topology evidence="1">Multi-pass membrane protein</topology>
    </subcellularLocation>
</comment>
<organism evidence="13">
    <name type="scientific">Caldithrix abyssi</name>
    <dbReference type="NCBI Taxonomy" id="187145"/>
    <lineage>
        <taxon>Bacteria</taxon>
        <taxon>Pseudomonadati</taxon>
        <taxon>Calditrichota</taxon>
        <taxon>Calditrichia</taxon>
        <taxon>Calditrichales</taxon>
        <taxon>Calditrichaceae</taxon>
        <taxon>Caldithrix</taxon>
    </lineage>
</organism>
<keyword evidence="4" id="KW-0004">4Fe-4S</keyword>
<evidence type="ECO:0000256" key="8">
    <source>
        <dbReference type="ARBA" id="ARBA00023004"/>
    </source>
</evidence>
<keyword evidence="10 11" id="KW-0472">Membrane</keyword>
<evidence type="ECO:0000256" key="5">
    <source>
        <dbReference type="ARBA" id="ARBA00022692"/>
    </source>
</evidence>
<feature type="domain" description="4Fe-4S ferredoxin-type" evidence="12">
    <location>
        <begin position="48"/>
        <end position="79"/>
    </location>
</feature>
<dbReference type="PANTHER" id="PTHR43177">
    <property type="entry name" value="PROTEIN NRFC"/>
    <property type="match status" value="1"/>
</dbReference>
<dbReference type="PROSITE" id="PS00198">
    <property type="entry name" value="4FE4S_FER_1"/>
    <property type="match status" value="1"/>
</dbReference>
<feature type="transmembrane region" description="Helical" evidence="11">
    <location>
        <begin position="288"/>
        <end position="306"/>
    </location>
</feature>
<dbReference type="GO" id="GO:0046872">
    <property type="term" value="F:metal ion binding"/>
    <property type="evidence" value="ECO:0007669"/>
    <property type="project" value="UniProtKB-KW"/>
</dbReference>
<dbReference type="AlphaFoldDB" id="A0A7V4U348"/>
<evidence type="ECO:0000256" key="3">
    <source>
        <dbReference type="ARBA" id="ARBA00022475"/>
    </source>
</evidence>
<dbReference type="Gene3D" id="1.20.1630.10">
    <property type="entry name" value="Formate dehydrogenase/DMSO reductase domain"/>
    <property type="match status" value="1"/>
</dbReference>
<evidence type="ECO:0000256" key="4">
    <source>
        <dbReference type="ARBA" id="ARBA00022485"/>
    </source>
</evidence>
<comment type="caution">
    <text evidence="13">The sequence shown here is derived from an EMBL/GenBank/DDBJ whole genome shotgun (WGS) entry which is preliminary data.</text>
</comment>
<feature type="transmembrane region" description="Helical" evidence="11">
    <location>
        <begin position="318"/>
        <end position="338"/>
    </location>
</feature>
<evidence type="ECO:0000256" key="2">
    <source>
        <dbReference type="ARBA" id="ARBA00008929"/>
    </source>
</evidence>
<keyword evidence="7 11" id="KW-1133">Transmembrane helix</keyword>
<sequence length="554" mass="60986">MNYGFVIDNRKCIGCHACTVACKSEHDVAIGVNRTWVKYIEKGEFPNSRRYFSVMRCNHCEKAPCVDICPVSALHFRDDGIVDFDNRRCIGCKSCMQACPYDALYIDPNTHTAAKCNYCAHRVDIGLNPACVNICPEQAIIAGDLDDSQSAISQLIAREQVTARKVEKGTVPNLYYIDADISSITPSAAPPQTTYTQAQQTAGVGHFAHYAEKRLSAADKHKMAEELAKSASYSQQESPEDYGVTVPISNNGGNGKVMEKAWAVVQETVQRVYDAPSKGAVWGWEVSAYVWTKAIAAGAFLLPFLYELFKPGQLPEEMLWAGSVLSLVFLTLTGMLLIKDLDKPTRFLYVLLRPQKKSWLVRGGYAITVFGGLVTLWMVWRFLGLRELEPVIITAALVFSVIVAVYTAFLFGQAKGRDFWQSPALAPHMLIHAFMAGSAVFSLLISWVWPQSTLGGFFASALLYSLLINIAILAVELLAAHPTTDAKLTVQMIVSGRFRILFWAGTVVVGNLLPLLMLGTQEAALFAPAAVLVLIGMYVTEHIWVRAPQLVPLS</sequence>
<feature type="transmembrane region" description="Helical" evidence="11">
    <location>
        <begin position="424"/>
        <end position="449"/>
    </location>
</feature>
<feature type="transmembrane region" description="Helical" evidence="11">
    <location>
        <begin position="392"/>
        <end position="412"/>
    </location>
</feature>
<evidence type="ECO:0000256" key="10">
    <source>
        <dbReference type="ARBA" id="ARBA00023136"/>
    </source>
</evidence>
<dbReference type="SUPFAM" id="SSF54862">
    <property type="entry name" value="4Fe-4S ferredoxins"/>
    <property type="match status" value="1"/>
</dbReference>
<protein>
    <submittedName>
        <fullName evidence="13">4Fe-4S dicluster domain-containing protein</fullName>
    </submittedName>
</protein>
<feature type="domain" description="4Fe-4S ferredoxin-type" evidence="12">
    <location>
        <begin position="3"/>
        <end position="33"/>
    </location>
</feature>
<gene>
    <name evidence="13" type="ORF">ENK44_15535</name>
</gene>
<dbReference type="GO" id="GO:0051539">
    <property type="term" value="F:4 iron, 4 sulfur cluster binding"/>
    <property type="evidence" value="ECO:0007669"/>
    <property type="project" value="UniProtKB-KW"/>
</dbReference>
<dbReference type="Proteomes" id="UP000885779">
    <property type="component" value="Unassembled WGS sequence"/>
</dbReference>
<dbReference type="InterPro" id="IPR005614">
    <property type="entry name" value="NrfD-like"/>
</dbReference>
<dbReference type="Gene3D" id="3.30.70.20">
    <property type="match status" value="2"/>
</dbReference>
<proteinExistence type="inferred from homology"/>
<accession>A0A7V4U348</accession>
<dbReference type="Pfam" id="PF13247">
    <property type="entry name" value="Fer4_11"/>
    <property type="match status" value="1"/>
</dbReference>
<keyword evidence="8" id="KW-0408">Iron</keyword>
<dbReference type="Pfam" id="PF12800">
    <property type="entry name" value="Fer4_4"/>
    <property type="match status" value="1"/>
</dbReference>